<dbReference type="Pfam" id="PF00126">
    <property type="entry name" value="HTH_1"/>
    <property type="match status" value="1"/>
</dbReference>
<evidence type="ECO:0000256" key="3">
    <source>
        <dbReference type="ARBA" id="ARBA00023125"/>
    </source>
</evidence>
<dbReference type="InterPro" id="IPR036390">
    <property type="entry name" value="WH_DNA-bd_sf"/>
</dbReference>
<feature type="domain" description="HTH lysR-type" evidence="5">
    <location>
        <begin position="6"/>
        <end position="63"/>
    </location>
</feature>
<sequence>MIDPRIKIRHLQCFLEVARLGHVGRAADRLAITQPAVSKTLRELEDILAVRLFERSRRGLVLTGPGELFRHFAATSVVALQQAVDSVAQGRMRGDTMVRAGALPTVAARLMPAAVRAFAAARLGATVSLLTGPNRFLLDRLKSRDLDLVVGRLADTEQMTGLAFEQLYSERLALVVRPGHPLLARPELDLKAIREHVVLMPTKEDIIRPMVDRLLLVNGIGALERRIETVSGDFGRTFLKQSDAVWFISHGVVALDLAAGQLVELPVDMSDTTGPVGMTIRADERPSPAATLLMQAIREAAKAIRTNPSRAAHP</sequence>
<accession>A0ABU8XU81</accession>
<evidence type="ECO:0000313" key="7">
    <source>
        <dbReference type="Proteomes" id="UP001375743"/>
    </source>
</evidence>
<dbReference type="Proteomes" id="UP001375743">
    <property type="component" value="Unassembled WGS sequence"/>
</dbReference>
<dbReference type="PANTHER" id="PTHR30419:SF8">
    <property type="entry name" value="NITROGEN ASSIMILATION TRANSCRIPTIONAL ACTIVATOR-RELATED"/>
    <property type="match status" value="1"/>
</dbReference>
<keyword evidence="4" id="KW-0804">Transcription</keyword>
<keyword evidence="3" id="KW-0238">DNA-binding</keyword>
<dbReference type="RefSeq" id="WP_418160471.1">
    <property type="nucleotide sequence ID" value="NZ_JBBLZC010000016.1"/>
</dbReference>
<reference evidence="6 7" key="1">
    <citation type="submission" date="2024-01" db="EMBL/GenBank/DDBJ databases">
        <title>Multi-omics insights into the function and evolution of sodium benzoate biodegradation pathways in Benzoatithermus flavus gen. nov., sp. nov. from hot spring.</title>
        <authorList>
            <person name="Hu C.-J."/>
            <person name="Li W.-J."/>
        </authorList>
    </citation>
    <scope>NUCLEOTIDE SEQUENCE [LARGE SCALE GENOMIC DNA]</scope>
    <source>
        <strain evidence="6 7">SYSU G07066</strain>
    </source>
</reference>
<dbReference type="SUPFAM" id="SSF46785">
    <property type="entry name" value="Winged helix' DNA-binding domain"/>
    <property type="match status" value="1"/>
</dbReference>
<proteinExistence type="inferred from homology"/>
<dbReference type="Pfam" id="PF03466">
    <property type="entry name" value="LysR_substrate"/>
    <property type="match status" value="1"/>
</dbReference>
<dbReference type="PROSITE" id="PS50931">
    <property type="entry name" value="HTH_LYSR"/>
    <property type="match status" value="1"/>
</dbReference>
<evidence type="ECO:0000313" key="6">
    <source>
        <dbReference type="EMBL" id="MEK0084624.1"/>
    </source>
</evidence>
<dbReference type="Gene3D" id="1.10.10.10">
    <property type="entry name" value="Winged helix-like DNA-binding domain superfamily/Winged helix DNA-binding domain"/>
    <property type="match status" value="1"/>
</dbReference>
<organism evidence="6 7">
    <name type="scientific">Benzoatithermus flavus</name>
    <dbReference type="NCBI Taxonomy" id="3108223"/>
    <lineage>
        <taxon>Bacteria</taxon>
        <taxon>Pseudomonadati</taxon>
        <taxon>Pseudomonadota</taxon>
        <taxon>Alphaproteobacteria</taxon>
        <taxon>Geminicoccales</taxon>
        <taxon>Geminicoccaceae</taxon>
        <taxon>Benzoatithermus</taxon>
    </lineage>
</organism>
<comment type="similarity">
    <text evidence="1">Belongs to the LysR transcriptional regulatory family.</text>
</comment>
<dbReference type="NCBIfam" id="TIGR02424">
    <property type="entry name" value="TF_pcaQ"/>
    <property type="match status" value="1"/>
</dbReference>
<dbReference type="SUPFAM" id="SSF53850">
    <property type="entry name" value="Periplasmic binding protein-like II"/>
    <property type="match status" value="1"/>
</dbReference>
<dbReference type="PRINTS" id="PR00039">
    <property type="entry name" value="HTHLYSR"/>
</dbReference>
<keyword evidence="7" id="KW-1185">Reference proteome</keyword>
<dbReference type="InterPro" id="IPR005119">
    <property type="entry name" value="LysR_subst-bd"/>
</dbReference>
<evidence type="ECO:0000259" key="5">
    <source>
        <dbReference type="PROSITE" id="PS50931"/>
    </source>
</evidence>
<dbReference type="PANTHER" id="PTHR30419">
    <property type="entry name" value="HTH-TYPE TRANSCRIPTIONAL REGULATOR YBHD"/>
    <property type="match status" value="1"/>
</dbReference>
<dbReference type="Gene3D" id="3.40.190.10">
    <property type="entry name" value="Periplasmic binding protein-like II"/>
    <property type="match status" value="2"/>
</dbReference>
<gene>
    <name evidence="6" type="primary">pcaQ</name>
    <name evidence="6" type="ORF">U1T56_15825</name>
</gene>
<protein>
    <submittedName>
        <fullName evidence="6">Pca operon transcription factor PcaQ</fullName>
    </submittedName>
</protein>
<evidence type="ECO:0000256" key="2">
    <source>
        <dbReference type="ARBA" id="ARBA00023015"/>
    </source>
</evidence>
<dbReference type="EMBL" id="JBBLZC010000016">
    <property type="protein sequence ID" value="MEK0084624.1"/>
    <property type="molecule type" value="Genomic_DNA"/>
</dbReference>
<name>A0ABU8XU81_9PROT</name>
<evidence type="ECO:0000256" key="4">
    <source>
        <dbReference type="ARBA" id="ARBA00023163"/>
    </source>
</evidence>
<evidence type="ECO:0000256" key="1">
    <source>
        <dbReference type="ARBA" id="ARBA00009437"/>
    </source>
</evidence>
<dbReference type="InterPro" id="IPR036388">
    <property type="entry name" value="WH-like_DNA-bd_sf"/>
</dbReference>
<comment type="caution">
    <text evidence="6">The sequence shown here is derived from an EMBL/GenBank/DDBJ whole genome shotgun (WGS) entry which is preliminary data.</text>
</comment>
<dbReference type="InterPro" id="IPR012787">
    <property type="entry name" value="TF_PcaQ"/>
</dbReference>
<keyword evidence="2" id="KW-0805">Transcription regulation</keyword>
<dbReference type="InterPro" id="IPR000847">
    <property type="entry name" value="LysR_HTH_N"/>
</dbReference>
<dbReference type="InterPro" id="IPR050950">
    <property type="entry name" value="HTH-type_LysR_regulators"/>
</dbReference>